<dbReference type="EMBL" id="WQLA01000004">
    <property type="protein sequence ID" value="MVN91751.1"/>
    <property type="molecule type" value="Genomic_DNA"/>
</dbReference>
<proteinExistence type="inferred from homology"/>
<evidence type="ECO:0000256" key="5">
    <source>
        <dbReference type="SAM" id="SignalP"/>
    </source>
</evidence>
<dbReference type="PANTHER" id="PTHR22925:SF3">
    <property type="entry name" value="GLYCOSYL HYDROLASE FAMILY PROTEIN 43"/>
    <property type="match status" value="1"/>
</dbReference>
<dbReference type="Pfam" id="PF04616">
    <property type="entry name" value="Glyco_hydro_43"/>
    <property type="match status" value="1"/>
</dbReference>
<dbReference type="RefSeq" id="WP_157542078.1">
    <property type="nucleotide sequence ID" value="NZ_WQLA01000004.1"/>
</dbReference>
<evidence type="ECO:0000256" key="2">
    <source>
        <dbReference type="ARBA" id="ARBA00022801"/>
    </source>
</evidence>
<gene>
    <name evidence="6" type="ORF">GO816_11495</name>
</gene>
<keyword evidence="3 4" id="KW-0326">Glycosidase</keyword>
<evidence type="ECO:0000313" key="7">
    <source>
        <dbReference type="Proteomes" id="UP000434850"/>
    </source>
</evidence>
<dbReference type="AlphaFoldDB" id="A0A6I4I9F4"/>
<keyword evidence="5" id="KW-0732">Signal</keyword>
<dbReference type="PANTHER" id="PTHR22925">
    <property type="entry name" value="GLYCOSYL HYDROLASE 43 FAMILY MEMBER"/>
    <property type="match status" value="1"/>
</dbReference>
<reference evidence="6 7" key="1">
    <citation type="submission" date="2019-12" db="EMBL/GenBank/DDBJ databases">
        <title>Mucilaginibacter sp. HME9299 genome sequencing and assembly.</title>
        <authorList>
            <person name="Kang H."/>
            <person name="Kim H."/>
            <person name="Joh K."/>
        </authorList>
    </citation>
    <scope>NUCLEOTIDE SEQUENCE [LARGE SCALE GENOMIC DNA]</scope>
    <source>
        <strain evidence="6 7">HME9299</strain>
    </source>
</reference>
<keyword evidence="2 4" id="KW-0378">Hydrolase</keyword>
<dbReference type="GO" id="GO:0004553">
    <property type="term" value="F:hydrolase activity, hydrolyzing O-glycosyl compounds"/>
    <property type="evidence" value="ECO:0007669"/>
    <property type="project" value="InterPro"/>
</dbReference>
<dbReference type="Gene3D" id="2.115.10.20">
    <property type="entry name" value="Glycosyl hydrolase domain, family 43"/>
    <property type="match status" value="1"/>
</dbReference>
<dbReference type="CDD" id="cd18825">
    <property type="entry name" value="GH43_CtGH43-like"/>
    <property type="match status" value="1"/>
</dbReference>
<organism evidence="6 7">
    <name type="scientific">Mucilaginibacter aquatilis</name>
    <dbReference type="NCBI Taxonomy" id="1517760"/>
    <lineage>
        <taxon>Bacteria</taxon>
        <taxon>Pseudomonadati</taxon>
        <taxon>Bacteroidota</taxon>
        <taxon>Sphingobacteriia</taxon>
        <taxon>Sphingobacteriales</taxon>
        <taxon>Sphingobacteriaceae</taxon>
        <taxon>Mucilaginibacter</taxon>
    </lineage>
</organism>
<dbReference type="Proteomes" id="UP000434850">
    <property type="component" value="Unassembled WGS sequence"/>
</dbReference>
<sequence length="388" mass="43356">MNLSKRTKRQSIFILFTAGLLLGSIKSSYAQANTFKPGAIWPDDKGTHINAHGGGVLYQNGTYYWFGEHKIEGDAGNVAHVGVHAYSSKDLYNWKDEGIALKVSDDKTSDIAKGCILERPKVVYNPKTKKYVMWFHLELLGKGYEAARTGVAVADRVTGPFKFVRSYRPNAGYMPYYPAGTLQSAQINKLNPANRSDSIFMRDFPGGQMARDMTIFVDDDGKAYHIFSSEENNTLHLAELSDDFTAHTGKFIRIYIGQQTEAPALFKNNGKYYMIGSGCTGWAPNPARWFSANSIWGPWKFEGNPCVGAGAQKTFGGQSTHVLPVEGKKNAFIFMADKWAPKNAIDGRHLWLPITFKGNNIEIKWLDEWGLDYFDKQAAQNQSNDKSK</sequence>
<feature type="signal peptide" evidence="5">
    <location>
        <begin position="1"/>
        <end position="32"/>
    </location>
</feature>
<dbReference type="InterPro" id="IPR006710">
    <property type="entry name" value="Glyco_hydro_43"/>
</dbReference>
<comment type="caution">
    <text evidence="6">The sequence shown here is derived from an EMBL/GenBank/DDBJ whole genome shotgun (WGS) entry which is preliminary data.</text>
</comment>
<keyword evidence="7" id="KW-1185">Reference proteome</keyword>
<dbReference type="SUPFAM" id="SSF75005">
    <property type="entry name" value="Arabinanase/levansucrase/invertase"/>
    <property type="match status" value="1"/>
</dbReference>
<feature type="chain" id="PRO_5026146562" evidence="5">
    <location>
        <begin position="33"/>
        <end position="388"/>
    </location>
</feature>
<evidence type="ECO:0000313" key="6">
    <source>
        <dbReference type="EMBL" id="MVN91751.1"/>
    </source>
</evidence>
<accession>A0A6I4I9F4</accession>
<evidence type="ECO:0000256" key="4">
    <source>
        <dbReference type="RuleBase" id="RU361187"/>
    </source>
</evidence>
<dbReference type="InterPro" id="IPR023296">
    <property type="entry name" value="Glyco_hydro_beta-prop_sf"/>
</dbReference>
<name>A0A6I4I9F4_9SPHI</name>
<protein>
    <submittedName>
        <fullName evidence="6">Family 43 glycosylhydrolase</fullName>
    </submittedName>
</protein>
<dbReference type="GO" id="GO:0005975">
    <property type="term" value="P:carbohydrate metabolic process"/>
    <property type="evidence" value="ECO:0007669"/>
    <property type="project" value="InterPro"/>
</dbReference>
<evidence type="ECO:0000256" key="3">
    <source>
        <dbReference type="ARBA" id="ARBA00023295"/>
    </source>
</evidence>
<evidence type="ECO:0000256" key="1">
    <source>
        <dbReference type="ARBA" id="ARBA00009865"/>
    </source>
</evidence>
<comment type="similarity">
    <text evidence="1 4">Belongs to the glycosyl hydrolase 43 family.</text>
</comment>
<dbReference type="OrthoDB" id="273314at2"/>